<evidence type="ECO:0000256" key="6">
    <source>
        <dbReference type="ARBA" id="ARBA00023136"/>
    </source>
</evidence>
<dbReference type="PANTHER" id="PTHR33508:SF10">
    <property type="entry name" value="UPF0056 INNER MEMBRANE PROTEIN YHGN"/>
    <property type="match status" value="1"/>
</dbReference>
<evidence type="ECO:0000256" key="2">
    <source>
        <dbReference type="ARBA" id="ARBA00009784"/>
    </source>
</evidence>
<comment type="caution">
    <text evidence="8">The sequence shown here is derived from an EMBL/GenBank/DDBJ whole genome shotgun (WGS) entry which is preliminary data.</text>
</comment>
<evidence type="ECO:0000256" key="4">
    <source>
        <dbReference type="ARBA" id="ARBA00022692"/>
    </source>
</evidence>
<evidence type="ECO:0000256" key="1">
    <source>
        <dbReference type="ARBA" id="ARBA00004651"/>
    </source>
</evidence>
<feature type="transmembrane region" description="Helical" evidence="7">
    <location>
        <begin position="6"/>
        <end position="27"/>
    </location>
</feature>
<proteinExistence type="inferred from homology"/>
<evidence type="ECO:0000256" key="5">
    <source>
        <dbReference type="ARBA" id="ARBA00022989"/>
    </source>
</evidence>
<dbReference type="EMBL" id="JAENII010000006">
    <property type="protein sequence ID" value="MBK1827251.1"/>
    <property type="molecule type" value="Genomic_DNA"/>
</dbReference>
<feature type="transmembrane region" description="Helical" evidence="7">
    <location>
        <begin position="102"/>
        <end position="123"/>
    </location>
</feature>
<feature type="transmembrane region" description="Helical" evidence="7">
    <location>
        <begin position="39"/>
        <end position="57"/>
    </location>
</feature>
<name>A0A934VFN9_9BACT</name>
<comment type="subcellular location">
    <subcellularLocation>
        <location evidence="1 7">Cell membrane</location>
        <topology evidence="1 7">Multi-pass membrane protein</topology>
    </subcellularLocation>
</comment>
<protein>
    <recommendedName>
        <fullName evidence="7">UPF0056 membrane protein</fullName>
    </recommendedName>
</protein>
<feature type="transmembrane region" description="Helical" evidence="7">
    <location>
        <begin position="135"/>
        <end position="159"/>
    </location>
</feature>
<dbReference type="NCBIfam" id="TIGR00427">
    <property type="entry name" value="NAAT family transporter"/>
    <property type="match status" value="1"/>
</dbReference>
<reference evidence="8" key="1">
    <citation type="submission" date="2021-01" db="EMBL/GenBank/DDBJ databases">
        <title>Modified the classification status of verrucomicrobia.</title>
        <authorList>
            <person name="Feng X."/>
        </authorList>
    </citation>
    <scope>NUCLEOTIDE SEQUENCE</scope>
    <source>
        <strain evidence="8">KCTC 22201</strain>
    </source>
</reference>
<accession>A0A934VFN9</accession>
<sequence length="197" mass="21459">MDVLALATTFFLVFDPFGNVAVFHSILSRLPEERRRRVLIREMLIALAIMMLFLFGGERILGFLQLEPATLSISGGIILFLIAMGMLFPARSLMTEASDDEPFIVPMAIPMFAGPSAIALVLLTTTKYPDQWPMIAVALIAAWAVSAAILIASPLLMRFLGAKGTRALERLMGLILILVAVQMFLDGVAVYQASLSS</sequence>
<dbReference type="NCBIfam" id="NF008010">
    <property type="entry name" value="PRK10739.1"/>
    <property type="match status" value="1"/>
</dbReference>
<keyword evidence="9" id="KW-1185">Reference proteome</keyword>
<dbReference type="GO" id="GO:0005886">
    <property type="term" value="C:plasma membrane"/>
    <property type="evidence" value="ECO:0007669"/>
    <property type="project" value="UniProtKB-SubCell"/>
</dbReference>
<feature type="transmembrane region" description="Helical" evidence="7">
    <location>
        <begin position="69"/>
        <end position="90"/>
    </location>
</feature>
<dbReference type="InterPro" id="IPR002771">
    <property type="entry name" value="Multi_antbiot-R_MarC"/>
</dbReference>
<evidence type="ECO:0000313" key="8">
    <source>
        <dbReference type="EMBL" id="MBK1827251.1"/>
    </source>
</evidence>
<comment type="similarity">
    <text evidence="2 7">Belongs to the UPF0056 (MarC) family.</text>
</comment>
<evidence type="ECO:0000256" key="3">
    <source>
        <dbReference type="ARBA" id="ARBA00022475"/>
    </source>
</evidence>
<gene>
    <name evidence="8" type="ORF">JIN81_09470</name>
</gene>
<feature type="transmembrane region" description="Helical" evidence="7">
    <location>
        <begin position="171"/>
        <end position="191"/>
    </location>
</feature>
<keyword evidence="6 7" id="KW-0472">Membrane</keyword>
<keyword evidence="4 7" id="KW-0812">Transmembrane</keyword>
<evidence type="ECO:0000256" key="7">
    <source>
        <dbReference type="RuleBase" id="RU362048"/>
    </source>
</evidence>
<dbReference type="AlphaFoldDB" id="A0A934VFN9"/>
<organism evidence="8 9">
    <name type="scientific">Haloferula rosea</name>
    <dbReference type="NCBI Taxonomy" id="490093"/>
    <lineage>
        <taxon>Bacteria</taxon>
        <taxon>Pseudomonadati</taxon>
        <taxon>Verrucomicrobiota</taxon>
        <taxon>Verrucomicrobiia</taxon>
        <taxon>Verrucomicrobiales</taxon>
        <taxon>Verrucomicrobiaceae</taxon>
        <taxon>Haloferula</taxon>
    </lineage>
</organism>
<evidence type="ECO:0000313" key="9">
    <source>
        <dbReference type="Proteomes" id="UP000658278"/>
    </source>
</evidence>
<dbReference type="Proteomes" id="UP000658278">
    <property type="component" value="Unassembled WGS sequence"/>
</dbReference>
<dbReference type="Pfam" id="PF01914">
    <property type="entry name" value="MarC"/>
    <property type="match status" value="1"/>
</dbReference>
<keyword evidence="3" id="KW-1003">Cell membrane</keyword>
<dbReference type="RefSeq" id="WP_200278702.1">
    <property type="nucleotide sequence ID" value="NZ_JAENII010000006.1"/>
</dbReference>
<dbReference type="PANTHER" id="PTHR33508">
    <property type="entry name" value="UPF0056 MEMBRANE PROTEIN YHCE"/>
    <property type="match status" value="1"/>
</dbReference>
<keyword evidence="5 7" id="KW-1133">Transmembrane helix</keyword>